<keyword evidence="2" id="KW-1185">Reference proteome</keyword>
<protein>
    <recommendedName>
        <fullName evidence="3">PIN domain-containing protein</fullName>
    </recommendedName>
</protein>
<evidence type="ECO:0000313" key="2">
    <source>
        <dbReference type="Proteomes" id="UP000017396"/>
    </source>
</evidence>
<organism evidence="1 2">
    <name type="scientific">Gloeobacter kilaueensis (strain ATCC BAA-2537 / CCAP 1431/1 / ULC 316 / JS1)</name>
    <dbReference type="NCBI Taxonomy" id="1183438"/>
    <lineage>
        <taxon>Bacteria</taxon>
        <taxon>Bacillati</taxon>
        <taxon>Cyanobacteriota</taxon>
        <taxon>Cyanophyceae</taxon>
        <taxon>Gloeobacterales</taxon>
        <taxon>Gloeobacteraceae</taxon>
        <taxon>Gloeobacter</taxon>
    </lineage>
</organism>
<evidence type="ECO:0008006" key="3">
    <source>
        <dbReference type="Google" id="ProtNLM"/>
    </source>
</evidence>
<proteinExistence type="predicted"/>
<dbReference type="EMBL" id="CP003587">
    <property type="protein sequence ID" value="AGY60376.1"/>
    <property type="molecule type" value="Genomic_DNA"/>
</dbReference>
<dbReference type="KEGG" id="glj:GKIL_4130"/>
<dbReference type="Proteomes" id="UP000017396">
    <property type="component" value="Chromosome"/>
</dbReference>
<gene>
    <name evidence="1" type="ORF">GKIL_4130</name>
</gene>
<dbReference type="AlphaFoldDB" id="U5QN84"/>
<sequence>MRCTLYIETNFLMSIATGRDSASKELLGEIPTDLKVAIPSVCCMESLSAFEDEKKRSNKFRGTLDNQIAQLSRDLSSK</sequence>
<evidence type="ECO:0000313" key="1">
    <source>
        <dbReference type="EMBL" id="AGY60376.1"/>
    </source>
</evidence>
<reference evidence="1 2" key="1">
    <citation type="journal article" date="2013" name="PLoS ONE">
        <title>Cultivation and Complete Genome Sequencing of Gloeobacter kilaueensis sp. nov., from a Lava Cave in Kilauea Caldera, Hawai'i.</title>
        <authorList>
            <person name="Saw J.H."/>
            <person name="Schatz M."/>
            <person name="Brown M.V."/>
            <person name="Kunkel D.D."/>
            <person name="Foster J.S."/>
            <person name="Shick H."/>
            <person name="Christensen S."/>
            <person name="Hou S."/>
            <person name="Wan X."/>
            <person name="Donachie S.P."/>
        </authorList>
    </citation>
    <scope>NUCLEOTIDE SEQUENCE [LARGE SCALE GENOMIC DNA]</scope>
    <source>
        <strain evidence="2">JS</strain>
    </source>
</reference>
<dbReference type="HOGENOM" id="CLU_2617008_0_0_3"/>
<accession>U5QN84</accession>
<name>U5QN84_GLOK1</name>
<dbReference type="STRING" id="1183438.GKIL_4130"/>